<organism evidence="4 5">
    <name type="scientific">Nocardia rhamnosiphila</name>
    <dbReference type="NCBI Taxonomy" id="426716"/>
    <lineage>
        <taxon>Bacteria</taxon>
        <taxon>Bacillati</taxon>
        <taxon>Actinomycetota</taxon>
        <taxon>Actinomycetes</taxon>
        <taxon>Mycobacteriales</taxon>
        <taxon>Nocardiaceae</taxon>
        <taxon>Nocardia</taxon>
    </lineage>
</organism>
<evidence type="ECO:0000313" key="4">
    <source>
        <dbReference type="EMBL" id="MEU1955023.1"/>
    </source>
</evidence>
<sequence length="258" mass="25832">MTNPNDPWARRPDDDPTQHLGQPGESATEKLSAGYGPAGYGESTTAYPGNDPYGGWGAGPNPTREMPLYPGDPYRNQWGGYGPPGQVPPGQLPPEPPRPPKKTGMWVGIALAVIVLIGLAGIAAGMLFGGDSGTTASDTTTSSRPTSRGLPADPGDSGPALPSLPGLPDMPDSGDPEAGGTTMGTISANSGGTLTISTLTGAEVTVHTSPSTQVISLAGATVDALPAGDLVIVQGQKSPDGSIQADVIISTALEGGGR</sequence>
<keyword evidence="2" id="KW-0812">Transmembrane</keyword>
<proteinExistence type="predicted"/>
<feature type="compositionally biased region" description="Basic and acidic residues" evidence="1">
    <location>
        <begin position="8"/>
        <end position="17"/>
    </location>
</feature>
<feature type="compositionally biased region" description="Low complexity" evidence="1">
    <location>
        <begin position="133"/>
        <end position="169"/>
    </location>
</feature>
<dbReference type="EMBL" id="JBEYBF010000019">
    <property type="protein sequence ID" value="MEU1955023.1"/>
    <property type="molecule type" value="Genomic_DNA"/>
</dbReference>
<keyword evidence="2" id="KW-1133">Transmembrane helix</keyword>
<dbReference type="Proteomes" id="UP001550628">
    <property type="component" value="Unassembled WGS sequence"/>
</dbReference>
<evidence type="ECO:0000256" key="2">
    <source>
        <dbReference type="SAM" id="Phobius"/>
    </source>
</evidence>
<feature type="region of interest" description="Disordered" evidence="1">
    <location>
        <begin position="1"/>
        <end position="101"/>
    </location>
</feature>
<dbReference type="RefSeq" id="WP_030524805.1">
    <property type="nucleotide sequence ID" value="NZ_JBEYBD010000010.1"/>
</dbReference>
<keyword evidence="2" id="KW-0472">Membrane</keyword>
<dbReference type="GeneID" id="96246648"/>
<gene>
    <name evidence="4" type="ORF">ABZ510_24545</name>
</gene>
<name>A0ABV2WVY0_9NOCA</name>
<evidence type="ECO:0000313" key="5">
    <source>
        <dbReference type="Proteomes" id="UP001550628"/>
    </source>
</evidence>
<accession>A0ABV2WVY0</accession>
<feature type="region of interest" description="Disordered" evidence="1">
    <location>
        <begin position="133"/>
        <end position="189"/>
    </location>
</feature>
<protein>
    <submittedName>
        <fullName evidence="4">DUF5666 domain-containing protein</fullName>
    </submittedName>
</protein>
<dbReference type="InterPro" id="IPR043724">
    <property type="entry name" value="DUF5666"/>
</dbReference>
<reference evidence="4 5" key="1">
    <citation type="submission" date="2024-06" db="EMBL/GenBank/DDBJ databases">
        <title>The Natural Products Discovery Center: Release of the First 8490 Sequenced Strains for Exploring Actinobacteria Biosynthetic Diversity.</title>
        <authorList>
            <person name="Kalkreuter E."/>
            <person name="Kautsar S.A."/>
            <person name="Yang D."/>
            <person name="Bader C.D."/>
            <person name="Teijaro C.N."/>
            <person name="Fluegel L."/>
            <person name="Davis C.M."/>
            <person name="Simpson J.R."/>
            <person name="Lauterbach L."/>
            <person name="Steele A.D."/>
            <person name="Gui C."/>
            <person name="Meng S."/>
            <person name="Li G."/>
            <person name="Viehrig K."/>
            <person name="Ye F."/>
            <person name="Su P."/>
            <person name="Kiefer A.F."/>
            <person name="Nichols A."/>
            <person name="Cepeda A.J."/>
            <person name="Yan W."/>
            <person name="Fan B."/>
            <person name="Jiang Y."/>
            <person name="Adhikari A."/>
            <person name="Zheng C.-J."/>
            <person name="Schuster L."/>
            <person name="Cowan T.M."/>
            <person name="Smanski M.J."/>
            <person name="Chevrette M.G."/>
            <person name="De Carvalho L.P.S."/>
            <person name="Shen B."/>
        </authorList>
    </citation>
    <scope>NUCLEOTIDE SEQUENCE [LARGE SCALE GENOMIC DNA]</scope>
    <source>
        <strain evidence="4 5">NPDC019708</strain>
    </source>
</reference>
<dbReference type="Pfam" id="PF18914">
    <property type="entry name" value="DUF5666"/>
    <property type="match status" value="1"/>
</dbReference>
<feature type="domain" description="DUF5666" evidence="3">
    <location>
        <begin position="184"/>
        <end position="248"/>
    </location>
</feature>
<keyword evidence="5" id="KW-1185">Reference proteome</keyword>
<evidence type="ECO:0000259" key="3">
    <source>
        <dbReference type="Pfam" id="PF18914"/>
    </source>
</evidence>
<comment type="caution">
    <text evidence="4">The sequence shown here is derived from an EMBL/GenBank/DDBJ whole genome shotgun (WGS) entry which is preliminary data.</text>
</comment>
<feature type="compositionally biased region" description="Pro residues" evidence="1">
    <location>
        <begin position="85"/>
        <end position="97"/>
    </location>
</feature>
<evidence type="ECO:0000256" key="1">
    <source>
        <dbReference type="SAM" id="MobiDB-lite"/>
    </source>
</evidence>
<feature type="transmembrane region" description="Helical" evidence="2">
    <location>
        <begin position="106"/>
        <end position="128"/>
    </location>
</feature>